<dbReference type="STRING" id="318479.A0A0N4UB95"/>
<organism evidence="2 4">
    <name type="scientific">Dracunculus medinensis</name>
    <name type="common">Guinea worm</name>
    <dbReference type="NCBI Taxonomy" id="318479"/>
    <lineage>
        <taxon>Eukaryota</taxon>
        <taxon>Metazoa</taxon>
        <taxon>Ecdysozoa</taxon>
        <taxon>Nematoda</taxon>
        <taxon>Chromadorea</taxon>
        <taxon>Rhabditida</taxon>
        <taxon>Spirurina</taxon>
        <taxon>Dracunculoidea</taxon>
        <taxon>Dracunculidae</taxon>
        <taxon>Dracunculus</taxon>
    </lineage>
</organism>
<dbReference type="OrthoDB" id="10002886at2759"/>
<evidence type="ECO:0000313" key="1">
    <source>
        <dbReference type="EMBL" id="VDN58372.1"/>
    </source>
</evidence>
<proteinExistence type="predicted"/>
<dbReference type="WBParaSite" id="DME_0000446201-mRNA-1">
    <property type="protein sequence ID" value="DME_0000446201-mRNA-1"/>
    <property type="gene ID" value="DME_0000446201"/>
</dbReference>
<protein>
    <submittedName>
        <fullName evidence="4">DCB domain-containing protein</fullName>
    </submittedName>
</protein>
<dbReference type="Proteomes" id="UP000038040">
    <property type="component" value="Unplaced"/>
</dbReference>
<reference evidence="1 3" key="2">
    <citation type="submission" date="2018-11" db="EMBL/GenBank/DDBJ databases">
        <authorList>
            <consortium name="Pathogen Informatics"/>
        </authorList>
    </citation>
    <scope>NUCLEOTIDE SEQUENCE [LARGE SCALE GENOMIC DNA]</scope>
</reference>
<dbReference type="AlphaFoldDB" id="A0A0N4UB95"/>
<sequence length="211" mass="23872">MLNREGDDMNIVVLRAKCLNVIHMALKVKHGQLNPIAMDALQAFIRDPRFESHGTVENESDTLVMQVLKTINPLESWKPHFQCRILTIIIEMMCNPKKRISLTIIKETIQMCSKVYGNAEETSVRLAARAAVAQIVSSFCSTANLPEEFVAQERIAIFMDVTALLDDTVKNIDKLGHQTERVVILLDTVYCLLSVQPISIQTHQPFINVIW</sequence>
<evidence type="ECO:0000313" key="3">
    <source>
        <dbReference type="Proteomes" id="UP000274756"/>
    </source>
</evidence>
<dbReference type="EMBL" id="UYYG01001167">
    <property type="protein sequence ID" value="VDN58372.1"/>
    <property type="molecule type" value="Genomic_DNA"/>
</dbReference>
<name>A0A0N4UB95_DRAME</name>
<evidence type="ECO:0000313" key="4">
    <source>
        <dbReference type="WBParaSite" id="DME_0000446201-mRNA-1"/>
    </source>
</evidence>
<dbReference type="Proteomes" id="UP000274756">
    <property type="component" value="Unassembled WGS sequence"/>
</dbReference>
<reference evidence="4" key="1">
    <citation type="submission" date="2017-02" db="UniProtKB">
        <authorList>
            <consortium name="WormBaseParasite"/>
        </authorList>
    </citation>
    <scope>IDENTIFICATION</scope>
</reference>
<accession>A0A0N4UB95</accession>
<evidence type="ECO:0000313" key="2">
    <source>
        <dbReference type="Proteomes" id="UP000038040"/>
    </source>
</evidence>
<keyword evidence="3" id="KW-1185">Reference proteome</keyword>
<gene>
    <name evidence="1" type="ORF">DME_LOCUS8345</name>
</gene>